<dbReference type="PATRIC" id="fig|2064.6.peg.447"/>
<comment type="subcellular location">
    <subcellularLocation>
        <location evidence="2">Cell membrane</location>
    </subcellularLocation>
    <subcellularLocation>
        <location evidence="1">Membrane</location>
        <topology evidence="1">Single-pass membrane protein</topology>
    </subcellularLocation>
</comment>
<keyword evidence="4 11" id="KW-0812">Transmembrane</keyword>
<evidence type="ECO:0000256" key="8">
    <source>
        <dbReference type="ARBA" id="ARBA00023163"/>
    </source>
</evidence>
<dbReference type="Pfam" id="PF10099">
    <property type="entry name" value="RskA_C"/>
    <property type="match status" value="1"/>
</dbReference>
<keyword evidence="6" id="KW-0805">Transcription regulation</keyword>
<evidence type="ECO:0000256" key="4">
    <source>
        <dbReference type="ARBA" id="ARBA00022692"/>
    </source>
</evidence>
<dbReference type="InterPro" id="IPR018764">
    <property type="entry name" value="RskA_C"/>
</dbReference>
<dbReference type="GO" id="GO:0005886">
    <property type="term" value="C:plasma membrane"/>
    <property type="evidence" value="ECO:0007669"/>
    <property type="project" value="UniProtKB-SubCell"/>
</dbReference>
<evidence type="ECO:0000256" key="2">
    <source>
        <dbReference type="ARBA" id="ARBA00004236"/>
    </source>
</evidence>
<protein>
    <recommendedName>
        <fullName evidence="10">Regulator of SigK</fullName>
    </recommendedName>
    <alternativeName>
        <fullName evidence="9">Sigma-K anti-sigma factor RskA</fullName>
    </alternativeName>
</protein>
<evidence type="ECO:0000256" key="10">
    <source>
        <dbReference type="ARBA" id="ARBA00030803"/>
    </source>
</evidence>
<keyword evidence="8" id="KW-0804">Transcription</keyword>
<name>A0A0D0Q1I4_KITGR</name>
<dbReference type="Gene3D" id="1.10.10.1320">
    <property type="entry name" value="Anti-sigma factor, zinc-finger domain"/>
    <property type="match status" value="1"/>
</dbReference>
<evidence type="ECO:0000313" key="15">
    <source>
        <dbReference type="Proteomes" id="UP000032066"/>
    </source>
</evidence>
<proteinExistence type="predicted"/>
<feature type="domain" description="Anti-sigma K factor RskA C-terminal" evidence="12">
    <location>
        <begin position="102"/>
        <end position="240"/>
    </location>
</feature>
<dbReference type="AlphaFoldDB" id="A0A0D0Q1I4"/>
<feature type="transmembrane region" description="Helical" evidence="11">
    <location>
        <begin position="96"/>
        <end position="116"/>
    </location>
</feature>
<keyword evidence="5 11" id="KW-1133">Transmembrane helix</keyword>
<evidence type="ECO:0000256" key="7">
    <source>
        <dbReference type="ARBA" id="ARBA00023136"/>
    </source>
</evidence>
<dbReference type="PANTHER" id="PTHR37461:SF1">
    <property type="entry name" value="ANTI-SIGMA-K FACTOR RSKA"/>
    <property type="match status" value="1"/>
</dbReference>
<evidence type="ECO:0000256" key="1">
    <source>
        <dbReference type="ARBA" id="ARBA00004167"/>
    </source>
</evidence>
<gene>
    <name evidence="14" type="ORF">TR51_01965</name>
</gene>
<accession>A0A0D0Q1I4</accession>
<evidence type="ECO:0000256" key="6">
    <source>
        <dbReference type="ARBA" id="ARBA00023015"/>
    </source>
</evidence>
<dbReference type="InterPro" id="IPR051474">
    <property type="entry name" value="Anti-sigma-K/W_factor"/>
</dbReference>
<evidence type="ECO:0000259" key="13">
    <source>
        <dbReference type="Pfam" id="PF13490"/>
    </source>
</evidence>
<evidence type="ECO:0000256" key="9">
    <source>
        <dbReference type="ARBA" id="ARBA00029829"/>
    </source>
</evidence>
<dbReference type="PANTHER" id="PTHR37461">
    <property type="entry name" value="ANTI-SIGMA-K FACTOR RSKA"/>
    <property type="match status" value="1"/>
</dbReference>
<sequence>MSTADLHTLTGAYAAHSLDGAERDEFERHLARCPACAQEVAEFTATLARLGAAQAVAVPEELKSRVMAALDTVRQEPPAGPPSAPRTLRRRLRRSWPRLALAACLALAAAAGGVAVQQHGASDRARARTAALQRQQARMADLLTAPDARITSAEVAGGAGVAAVVWSHARDAAGFLASGLPVLEQGTTYELWFDDAGTMRPAGLMSDPAGAMVLSGPLNGASGVGVTVEPAGGSASPTGAPVVVLSFG</sequence>
<feature type="domain" description="Putative zinc-finger" evidence="13">
    <location>
        <begin position="9"/>
        <end position="37"/>
    </location>
</feature>
<dbReference type="InterPro" id="IPR041916">
    <property type="entry name" value="Anti_sigma_zinc_sf"/>
</dbReference>
<keyword evidence="3" id="KW-1003">Cell membrane</keyword>
<dbReference type="Pfam" id="PF13490">
    <property type="entry name" value="zf-HC2"/>
    <property type="match status" value="1"/>
</dbReference>
<reference evidence="14 15" key="1">
    <citation type="submission" date="2015-02" db="EMBL/GenBank/DDBJ databases">
        <title>Draft genome sequence of Kitasatospora griseola MF730-N6, a bafilomycin, terpentecin and satosporin producer.</title>
        <authorList>
            <person name="Arens J.C."/>
            <person name="Haltli B."/>
            <person name="Kerr R.G."/>
        </authorList>
    </citation>
    <scope>NUCLEOTIDE SEQUENCE [LARGE SCALE GENOMIC DNA]</scope>
    <source>
        <strain evidence="14 15">MF730-N6</strain>
    </source>
</reference>
<dbReference type="GO" id="GO:0016989">
    <property type="term" value="F:sigma factor antagonist activity"/>
    <property type="evidence" value="ECO:0007669"/>
    <property type="project" value="TreeGrafter"/>
</dbReference>
<evidence type="ECO:0000313" key="14">
    <source>
        <dbReference type="EMBL" id="KIQ66407.1"/>
    </source>
</evidence>
<dbReference type="Proteomes" id="UP000032066">
    <property type="component" value="Unassembled WGS sequence"/>
</dbReference>
<keyword evidence="7 11" id="KW-0472">Membrane</keyword>
<evidence type="ECO:0000256" key="3">
    <source>
        <dbReference type="ARBA" id="ARBA00022475"/>
    </source>
</evidence>
<comment type="caution">
    <text evidence="14">The sequence shown here is derived from an EMBL/GenBank/DDBJ whole genome shotgun (WGS) entry which is preliminary data.</text>
</comment>
<dbReference type="STRING" id="2064.TR51_01965"/>
<evidence type="ECO:0000256" key="11">
    <source>
        <dbReference type="SAM" id="Phobius"/>
    </source>
</evidence>
<evidence type="ECO:0000256" key="5">
    <source>
        <dbReference type="ARBA" id="ARBA00022989"/>
    </source>
</evidence>
<evidence type="ECO:0000259" key="12">
    <source>
        <dbReference type="Pfam" id="PF10099"/>
    </source>
</evidence>
<dbReference type="OrthoDB" id="153510at2"/>
<dbReference type="EMBL" id="JXZB01000001">
    <property type="protein sequence ID" value="KIQ66407.1"/>
    <property type="molecule type" value="Genomic_DNA"/>
</dbReference>
<organism evidence="14 15">
    <name type="scientific">Kitasatospora griseola</name>
    <name type="common">Streptomyces griseolosporeus</name>
    <dbReference type="NCBI Taxonomy" id="2064"/>
    <lineage>
        <taxon>Bacteria</taxon>
        <taxon>Bacillati</taxon>
        <taxon>Actinomycetota</taxon>
        <taxon>Actinomycetes</taxon>
        <taxon>Kitasatosporales</taxon>
        <taxon>Streptomycetaceae</taxon>
        <taxon>Kitasatospora</taxon>
    </lineage>
</organism>
<dbReference type="InterPro" id="IPR027383">
    <property type="entry name" value="Znf_put"/>
</dbReference>
<dbReference type="GO" id="GO:0006417">
    <property type="term" value="P:regulation of translation"/>
    <property type="evidence" value="ECO:0007669"/>
    <property type="project" value="TreeGrafter"/>
</dbReference>
<dbReference type="RefSeq" id="WP_043907594.1">
    <property type="nucleotide sequence ID" value="NZ_JXZB01000001.1"/>
</dbReference>
<keyword evidence="15" id="KW-1185">Reference proteome</keyword>